<evidence type="ECO:0000313" key="2">
    <source>
        <dbReference type="Proteomes" id="UP000499080"/>
    </source>
</evidence>
<name>A0A4Y2V671_ARAVE</name>
<sequence length="173" mass="20452">MIHLQRFDLRSINFVLIVCTILINFRNANLNVAAPLVRFGRELRTTDDATHDLRALIDNDNFVTEITPYLKRFARLTAEIKHHVEQKQDKRKTYYDRRRRQAFYKPGDQVIWVTLHPINKSQNRKSRKFMPRREGPYLVITNRSLITYDIADPAKPDEVLGTCHISTLRAYEL</sequence>
<accession>A0A4Y2V671</accession>
<dbReference type="AlphaFoldDB" id="A0A4Y2V671"/>
<reference evidence="1 2" key="1">
    <citation type="journal article" date="2019" name="Sci. Rep.">
        <title>Orb-weaving spider Araneus ventricosus genome elucidates the spidroin gene catalogue.</title>
        <authorList>
            <person name="Kono N."/>
            <person name="Nakamura H."/>
            <person name="Ohtoshi R."/>
            <person name="Moran D.A.P."/>
            <person name="Shinohara A."/>
            <person name="Yoshida Y."/>
            <person name="Fujiwara M."/>
            <person name="Mori M."/>
            <person name="Tomita M."/>
            <person name="Arakawa K."/>
        </authorList>
    </citation>
    <scope>NUCLEOTIDE SEQUENCE [LARGE SCALE GENOMIC DNA]</scope>
</reference>
<dbReference type="Proteomes" id="UP000499080">
    <property type="component" value="Unassembled WGS sequence"/>
</dbReference>
<organism evidence="1 2">
    <name type="scientific">Araneus ventricosus</name>
    <name type="common">Orbweaver spider</name>
    <name type="synonym">Epeira ventricosa</name>
    <dbReference type="NCBI Taxonomy" id="182803"/>
    <lineage>
        <taxon>Eukaryota</taxon>
        <taxon>Metazoa</taxon>
        <taxon>Ecdysozoa</taxon>
        <taxon>Arthropoda</taxon>
        <taxon>Chelicerata</taxon>
        <taxon>Arachnida</taxon>
        <taxon>Araneae</taxon>
        <taxon>Araneomorphae</taxon>
        <taxon>Entelegynae</taxon>
        <taxon>Araneoidea</taxon>
        <taxon>Araneidae</taxon>
        <taxon>Araneus</taxon>
    </lineage>
</organism>
<comment type="caution">
    <text evidence="1">The sequence shown here is derived from an EMBL/GenBank/DDBJ whole genome shotgun (WGS) entry which is preliminary data.</text>
</comment>
<protein>
    <submittedName>
        <fullName evidence="1">Uncharacterized protein</fullName>
    </submittedName>
</protein>
<dbReference type="OrthoDB" id="425619at2759"/>
<keyword evidence="2" id="KW-1185">Reference proteome</keyword>
<evidence type="ECO:0000313" key="1">
    <source>
        <dbReference type="EMBL" id="GBO19924.1"/>
    </source>
</evidence>
<dbReference type="EMBL" id="BGPR01043339">
    <property type="protein sequence ID" value="GBO19924.1"/>
    <property type="molecule type" value="Genomic_DNA"/>
</dbReference>
<proteinExistence type="predicted"/>
<gene>
    <name evidence="1" type="ORF">AVEN_100151_1</name>
</gene>